<evidence type="ECO:0000256" key="3">
    <source>
        <dbReference type="ARBA" id="ARBA00004964"/>
    </source>
</evidence>
<organism evidence="11 12">
    <name type="scientific">Roseomonas haemaphysalidis</name>
    <dbReference type="NCBI Taxonomy" id="2768162"/>
    <lineage>
        <taxon>Bacteria</taxon>
        <taxon>Pseudomonadati</taxon>
        <taxon>Pseudomonadota</taxon>
        <taxon>Alphaproteobacteria</taxon>
        <taxon>Acetobacterales</taxon>
        <taxon>Roseomonadaceae</taxon>
        <taxon>Roseomonas</taxon>
    </lineage>
</organism>
<evidence type="ECO:0000256" key="4">
    <source>
        <dbReference type="ARBA" id="ARBA00010281"/>
    </source>
</evidence>
<dbReference type="InterPro" id="IPR013534">
    <property type="entry name" value="Starch_synth_cat_dom"/>
</dbReference>
<protein>
    <recommendedName>
        <fullName evidence="8">Glycogen synthase</fullName>
        <ecNumber evidence="8">2.4.1.21</ecNumber>
    </recommendedName>
    <alternativeName>
        <fullName evidence="8">Starch [bacterial glycogen] synthase</fullName>
    </alternativeName>
</protein>
<dbReference type="Gene3D" id="3.40.50.2000">
    <property type="entry name" value="Glycogen Phosphorylase B"/>
    <property type="match status" value="2"/>
</dbReference>
<evidence type="ECO:0000256" key="1">
    <source>
        <dbReference type="ARBA" id="ARBA00001478"/>
    </source>
</evidence>
<dbReference type="NCBIfam" id="NF010699">
    <property type="entry name" value="PRK14099.1"/>
    <property type="match status" value="1"/>
</dbReference>
<evidence type="ECO:0000259" key="9">
    <source>
        <dbReference type="Pfam" id="PF00534"/>
    </source>
</evidence>
<dbReference type="PANTHER" id="PTHR45825:SF11">
    <property type="entry name" value="ALPHA AMYLASE DOMAIN-CONTAINING PROTEIN"/>
    <property type="match status" value="1"/>
</dbReference>
<dbReference type="Proteomes" id="UP001518989">
    <property type="component" value="Unassembled WGS sequence"/>
</dbReference>
<evidence type="ECO:0000259" key="10">
    <source>
        <dbReference type="Pfam" id="PF08323"/>
    </source>
</evidence>
<feature type="domain" description="Starch synthase catalytic" evidence="10">
    <location>
        <begin position="5"/>
        <end position="238"/>
    </location>
</feature>
<gene>
    <name evidence="8 11" type="primary">glgA</name>
    <name evidence="11" type="ORF">IAI61_16415</name>
</gene>
<evidence type="ECO:0000256" key="8">
    <source>
        <dbReference type="HAMAP-Rule" id="MF_00484"/>
    </source>
</evidence>
<comment type="function">
    <text evidence="2 8">Synthesizes alpha-1,4-glucan chains using ADP-glucose.</text>
</comment>
<name>A0ABS3KT88_9PROT</name>
<keyword evidence="6 8" id="KW-0808">Transferase</keyword>
<evidence type="ECO:0000256" key="2">
    <source>
        <dbReference type="ARBA" id="ARBA00002764"/>
    </source>
</evidence>
<comment type="caution">
    <text evidence="11">The sequence shown here is derived from an EMBL/GenBank/DDBJ whole genome shotgun (WGS) entry which is preliminary data.</text>
</comment>
<keyword evidence="12" id="KW-1185">Reference proteome</keyword>
<evidence type="ECO:0000256" key="7">
    <source>
        <dbReference type="ARBA" id="ARBA00023056"/>
    </source>
</evidence>
<evidence type="ECO:0000313" key="12">
    <source>
        <dbReference type="Proteomes" id="UP001518989"/>
    </source>
</evidence>
<dbReference type="CDD" id="cd03791">
    <property type="entry name" value="GT5_Glycogen_synthase_DULL1-like"/>
    <property type="match status" value="1"/>
</dbReference>
<feature type="domain" description="Glycosyl transferase family 1" evidence="9">
    <location>
        <begin position="294"/>
        <end position="452"/>
    </location>
</feature>
<dbReference type="Pfam" id="PF00534">
    <property type="entry name" value="Glycos_transf_1"/>
    <property type="match status" value="1"/>
</dbReference>
<sequence>MSLPVLSVASELYPLVKTGGLADVAGALPVALAAEGVAMRSLLPGYPRVLAALQGARPVLELGWMFGGPARLLAAEAHGLDLLVLDAPHLYDRPGTPYAGPDGDWADNPQRFAALAQAAARLGFGELPGFQPAVVHAHDWQAGLAPAYLHYWAGGRRRPGTVMTVHNLAFQGQCDVSLLAELGLPPEALSIHGVEYYQSIGFLKAGLKLADRITTVSPSYAAEIRTEAGGMGLAGLLRDRAGAMAGILNGIDTAVWNPADDPALAAAFSAATLDARAANRAALRAALGLADDPRAPVLGIVSRLSWQKGMDAVLAALPTLLSLGMRLAVLGAGDRDLEAGFRAAAEAHPGQVGLFLGYDEALAHRIQAGCDALLVPSRFEPCGLTQLCALRYGALPVVARSGGLADTVVDANEMALAEGWGTGFVFNEASAEALQGALGRVATLWQDQDAWRRLQRNAMGSDVSWTRPARHYAALYRDVAQG</sequence>
<comment type="similarity">
    <text evidence="4 8">Belongs to the glycosyltransferase 1 family. Bacterial/plant glycogen synthase subfamily.</text>
</comment>
<dbReference type="NCBIfam" id="TIGR02095">
    <property type="entry name" value="glgA"/>
    <property type="match status" value="1"/>
</dbReference>
<comment type="pathway">
    <text evidence="3 8">Glycan biosynthesis; glycogen biosynthesis.</text>
</comment>
<dbReference type="InterPro" id="IPR001296">
    <property type="entry name" value="Glyco_trans_1"/>
</dbReference>
<evidence type="ECO:0000256" key="5">
    <source>
        <dbReference type="ARBA" id="ARBA00022676"/>
    </source>
</evidence>
<dbReference type="HAMAP" id="MF_00484">
    <property type="entry name" value="Glycogen_synth"/>
    <property type="match status" value="1"/>
</dbReference>
<proteinExistence type="inferred from homology"/>
<dbReference type="EC" id="2.4.1.21" evidence="8"/>
<evidence type="ECO:0000256" key="6">
    <source>
        <dbReference type="ARBA" id="ARBA00022679"/>
    </source>
</evidence>
<evidence type="ECO:0000313" key="11">
    <source>
        <dbReference type="EMBL" id="MBO1080629.1"/>
    </source>
</evidence>
<keyword evidence="7 8" id="KW-0320">Glycogen biosynthesis</keyword>
<reference evidence="11 12" key="1">
    <citation type="submission" date="2020-09" db="EMBL/GenBank/DDBJ databases">
        <title>Roseomonas.</title>
        <authorList>
            <person name="Zhu W."/>
        </authorList>
    </citation>
    <scope>NUCLEOTIDE SEQUENCE [LARGE SCALE GENOMIC DNA]</scope>
    <source>
        <strain evidence="11 12">573</strain>
    </source>
</reference>
<dbReference type="PANTHER" id="PTHR45825">
    <property type="entry name" value="GRANULE-BOUND STARCH SYNTHASE 1, CHLOROPLASTIC/AMYLOPLASTIC"/>
    <property type="match status" value="1"/>
</dbReference>
<accession>A0ABS3KT88</accession>
<dbReference type="EMBL" id="JACTNG010000009">
    <property type="protein sequence ID" value="MBO1080629.1"/>
    <property type="molecule type" value="Genomic_DNA"/>
</dbReference>
<dbReference type="SUPFAM" id="SSF53756">
    <property type="entry name" value="UDP-Glycosyltransferase/glycogen phosphorylase"/>
    <property type="match status" value="1"/>
</dbReference>
<dbReference type="Pfam" id="PF08323">
    <property type="entry name" value="Glyco_transf_5"/>
    <property type="match status" value="1"/>
</dbReference>
<dbReference type="NCBIfam" id="NF001899">
    <property type="entry name" value="PRK00654.1-2"/>
    <property type="match status" value="1"/>
</dbReference>
<feature type="binding site" evidence="8">
    <location>
        <position position="17"/>
    </location>
    <ligand>
        <name>ADP-alpha-D-glucose</name>
        <dbReference type="ChEBI" id="CHEBI:57498"/>
    </ligand>
</feature>
<keyword evidence="5 8" id="KW-0328">Glycosyltransferase</keyword>
<dbReference type="InterPro" id="IPR011835">
    <property type="entry name" value="GS/SS"/>
</dbReference>
<comment type="catalytic activity">
    <reaction evidence="1 8">
        <text>[(1-&gt;4)-alpha-D-glucosyl](n) + ADP-alpha-D-glucose = [(1-&gt;4)-alpha-D-glucosyl](n+1) + ADP + H(+)</text>
        <dbReference type="Rhea" id="RHEA:18189"/>
        <dbReference type="Rhea" id="RHEA-COMP:9584"/>
        <dbReference type="Rhea" id="RHEA-COMP:9587"/>
        <dbReference type="ChEBI" id="CHEBI:15378"/>
        <dbReference type="ChEBI" id="CHEBI:15444"/>
        <dbReference type="ChEBI" id="CHEBI:57498"/>
        <dbReference type="ChEBI" id="CHEBI:456216"/>
        <dbReference type="EC" id="2.4.1.21"/>
    </reaction>
</comment>